<feature type="region of interest" description="Disordered" evidence="1">
    <location>
        <begin position="154"/>
        <end position="247"/>
    </location>
</feature>
<dbReference type="Proteomes" id="UP000266723">
    <property type="component" value="Unassembled WGS sequence"/>
</dbReference>
<evidence type="ECO:0008006" key="4">
    <source>
        <dbReference type="Google" id="ProtNLM"/>
    </source>
</evidence>
<feature type="compositionally biased region" description="Polar residues" evidence="1">
    <location>
        <begin position="173"/>
        <end position="182"/>
    </location>
</feature>
<protein>
    <recommendedName>
        <fullName evidence="4">TPX2 central domain-containing protein</fullName>
    </recommendedName>
</protein>
<gene>
    <name evidence="2" type="ORF">DY000_02017315</name>
</gene>
<feature type="compositionally biased region" description="Basic and acidic residues" evidence="1">
    <location>
        <begin position="154"/>
        <end position="166"/>
    </location>
</feature>
<proteinExistence type="predicted"/>
<feature type="compositionally biased region" description="Polar residues" evidence="1">
    <location>
        <begin position="210"/>
        <end position="227"/>
    </location>
</feature>
<feature type="region of interest" description="Disordered" evidence="1">
    <location>
        <begin position="1"/>
        <end position="20"/>
    </location>
</feature>
<name>A0ABQ7CY48_BRACR</name>
<reference evidence="2 3" key="1">
    <citation type="journal article" date="2020" name="BMC Genomics">
        <title>Intraspecific diversification of the crop wild relative Brassica cretica Lam. using demographic model selection.</title>
        <authorList>
            <person name="Kioukis A."/>
            <person name="Michalopoulou V.A."/>
            <person name="Briers L."/>
            <person name="Pirintsos S."/>
            <person name="Studholme D.J."/>
            <person name="Pavlidis P."/>
            <person name="Sarris P.F."/>
        </authorList>
    </citation>
    <scope>NUCLEOTIDE SEQUENCE [LARGE SCALE GENOMIC DNA]</scope>
    <source>
        <strain evidence="3">cv. PFS-1207/04</strain>
    </source>
</reference>
<feature type="region of interest" description="Disordered" evidence="1">
    <location>
        <begin position="28"/>
        <end position="50"/>
    </location>
</feature>
<organism evidence="2 3">
    <name type="scientific">Brassica cretica</name>
    <name type="common">Mustard</name>
    <dbReference type="NCBI Taxonomy" id="69181"/>
    <lineage>
        <taxon>Eukaryota</taxon>
        <taxon>Viridiplantae</taxon>
        <taxon>Streptophyta</taxon>
        <taxon>Embryophyta</taxon>
        <taxon>Tracheophyta</taxon>
        <taxon>Spermatophyta</taxon>
        <taxon>Magnoliopsida</taxon>
        <taxon>eudicotyledons</taxon>
        <taxon>Gunneridae</taxon>
        <taxon>Pentapetalae</taxon>
        <taxon>rosids</taxon>
        <taxon>malvids</taxon>
        <taxon>Brassicales</taxon>
        <taxon>Brassicaceae</taxon>
        <taxon>Brassiceae</taxon>
        <taxon>Brassica</taxon>
    </lineage>
</organism>
<dbReference type="EMBL" id="QGKV02000759">
    <property type="protein sequence ID" value="KAF3564065.1"/>
    <property type="molecule type" value="Genomic_DNA"/>
</dbReference>
<accession>A0ABQ7CY48</accession>
<evidence type="ECO:0000256" key="1">
    <source>
        <dbReference type="SAM" id="MobiDB-lite"/>
    </source>
</evidence>
<evidence type="ECO:0000313" key="2">
    <source>
        <dbReference type="EMBL" id="KAF3564065.1"/>
    </source>
</evidence>
<keyword evidence="3" id="KW-1185">Reference proteome</keyword>
<evidence type="ECO:0000313" key="3">
    <source>
        <dbReference type="Proteomes" id="UP000266723"/>
    </source>
</evidence>
<sequence>MRQAGNERRRPRNSPRLNINRFTWSLLDPNQAGPKVVKTQSPFDSRSRREASYLERRIPVMITPRKSSGPRTRTKFMNSSRFIPEKHHSPAQKRRQPIGAISTCCQIPWHPGDSGQIRSIKKRVEIPRFPHKGQFGRPIFCVHSKGVRPQKKFEVLSQPEKDDCGSRLRSPKSMMTSWSFQKGGTRLEAGSSTKPGQKISRPPKVPKKMATSTGSLGQAQPTSNAKTHGSEENPISPGRKLVEKPPRVLNPRLAIPQTMEGGTLSALSTTPRLII</sequence>
<comment type="caution">
    <text evidence="2">The sequence shown here is derived from an EMBL/GenBank/DDBJ whole genome shotgun (WGS) entry which is preliminary data.</text>
</comment>